<organism evidence="2 3">
    <name type="scientific">Ohtaekwangia koreensis</name>
    <dbReference type="NCBI Taxonomy" id="688867"/>
    <lineage>
        <taxon>Bacteria</taxon>
        <taxon>Pseudomonadati</taxon>
        <taxon>Bacteroidota</taxon>
        <taxon>Cytophagia</taxon>
        <taxon>Cytophagales</taxon>
        <taxon>Fulvivirgaceae</taxon>
        <taxon>Ohtaekwangia</taxon>
    </lineage>
</organism>
<keyword evidence="1" id="KW-1133">Transmembrane helix</keyword>
<dbReference type="AlphaFoldDB" id="A0A1T5J5K6"/>
<keyword evidence="1" id="KW-0812">Transmembrane</keyword>
<reference evidence="2 3" key="1">
    <citation type="submission" date="2017-02" db="EMBL/GenBank/DDBJ databases">
        <authorList>
            <person name="Peterson S.W."/>
        </authorList>
    </citation>
    <scope>NUCLEOTIDE SEQUENCE [LARGE SCALE GENOMIC DNA]</scope>
    <source>
        <strain evidence="2 3">DSM 25262</strain>
    </source>
</reference>
<evidence type="ECO:0008006" key="4">
    <source>
        <dbReference type="Google" id="ProtNLM"/>
    </source>
</evidence>
<evidence type="ECO:0000313" key="2">
    <source>
        <dbReference type="EMBL" id="SKC46528.1"/>
    </source>
</evidence>
<feature type="transmembrane region" description="Helical" evidence="1">
    <location>
        <begin position="7"/>
        <end position="25"/>
    </location>
</feature>
<sequence>MKKSQTTTILLFSVLGVILLLYFFFSGSEEKKYQWYESYKANSNQPYGTSFIKQLLQSYRPGKSFIYNDKKPLHEVLDSLGNKQTDYVFIGQSLHLNKEDAEALLKFIENGNDAFIACIEIPENIAGIYFNECERDITLEQREAGSVTLNFYNENIHTEYGYNYSYRFGGKDHNYYWNAFSEFLFCDSAKSIVPLGYQDPDHVNFLKFQHGKGTIYLHSNPLVFTNYFISKPIKADYASSVFAHLHGKYILWDEYSKVEFTGNNNPEISPLYYILEQPALKYAWWMMLGCVILYVFFGAKRTQRVIPVLEAKTNTSLEFVKLISALHYQNENHLDIARKKMKYFQYFIRAKYSIHTQMPVAEQIKRLAEKSKVDAHDIQIIFDQYNVIERNSQYNTAVDKLVNLYNAIEKFYKHCK</sequence>
<feature type="transmembrane region" description="Helical" evidence="1">
    <location>
        <begin position="282"/>
        <end position="299"/>
    </location>
</feature>
<protein>
    <recommendedName>
        <fullName evidence="4">DUF4350 domain-containing protein</fullName>
    </recommendedName>
</protein>
<dbReference type="Proteomes" id="UP000190961">
    <property type="component" value="Unassembled WGS sequence"/>
</dbReference>
<dbReference type="STRING" id="688867.SAMN05660236_0759"/>
<gene>
    <name evidence="2" type="ORF">SAMN05660236_0759</name>
</gene>
<evidence type="ECO:0000313" key="3">
    <source>
        <dbReference type="Proteomes" id="UP000190961"/>
    </source>
</evidence>
<proteinExistence type="predicted"/>
<dbReference type="OrthoDB" id="1111222at2"/>
<evidence type="ECO:0000256" key="1">
    <source>
        <dbReference type="SAM" id="Phobius"/>
    </source>
</evidence>
<accession>A0A1T5J5K6</accession>
<dbReference type="EMBL" id="FUZU01000001">
    <property type="protein sequence ID" value="SKC46528.1"/>
    <property type="molecule type" value="Genomic_DNA"/>
</dbReference>
<name>A0A1T5J5K6_9BACT</name>
<keyword evidence="1" id="KW-0472">Membrane</keyword>
<keyword evidence="3" id="KW-1185">Reference proteome</keyword>
<dbReference type="RefSeq" id="WP_079685359.1">
    <property type="nucleotide sequence ID" value="NZ_FUZU01000001.1"/>
</dbReference>